<evidence type="ECO:0000313" key="5">
    <source>
        <dbReference type="EMBL" id="PWB01123.1"/>
    </source>
</evidence>
<dbReference type="Pfam" id="PF16586">
    <property type="entry name" value="DUF5060"/>
    <property type="match status" value="1"/>
</dbReference>
<dbReference type="EMBL" id="PUEC01000025">
    <property type="protein sequence ID" value="PWB01123.1"/>
    <property type="molecule type" value="Genomic_DNA"/>
</dbReference>
<feature type="chain" id="PRO_5016177461" evidence="1">
    <location>
        <begin position="21"/>
        <end position="510"/>
    </location>
</feature>
<dbReference type="InterPro" id="IPR017853">
    <property type="entry name" value="GH"/>
</dbReference>
<evidence type="ECO:0000259" key="2">
    <source>
        <dbReference type="Pfam" id="PF13204"/>
    </source>
</evidence>
<dbReference type="Proteomes" id="UP000244905">
    <property type="component" value="Unassembled WGS sequence"/>
</dbReference>
<evidence type="ECO:0000259" key="3">
    <source>
        <dbReference type="Pfam" id="PF16586"/>
    </source>
</evidence>
<feature type="domain" description="DUF5605" evidence="4">
    <location>
        <begin position="437"/>
        <end position="506"/>
    </location>
</feature>
<dbReference type="InterPro" id="IPR041239">
    <property type="entry name" value="DUF5605"/>
</dbReference>
<proteinExistence type="predicted"/>
<gene>
    <name evidence="5" type="ORF">C5O23_10595</name>
</gene>
<dbReference type="Pfam" id="PF18310">
    <property type="entry name" value="DUF5605"/>
    <property type="match status" value="1"/>
</dbReference>
<dbReference type="AlphaFoldDB" id="A0A2V1IIF1"/>
<evidence type="ECO:0000256" key="1">
    <source>
        <dbReference type="SAM" id="SignalP"/>
    </source>
</evidence>
<feature type="domain" description="Apiosidase-like catalytic" evidence="2">
    <location>
        <begin position="126"/>
        <end position="374"/>
    </location>
</feature>
<feature type="signal peptide" evidence="1">
    <location>
        <begin position="1"/>
        <end position="20"/>
    </location>
</feature>
<dbReference type="InterPro" id="IPR013783">
    <property type="entry name" value="Ig-like_fold"/>
</dbReference>
<dbReference type="PANTHER" id="PTHR37836">
    <property type="entry name" value="LMO1036 PROTEIN"/>
    <property type="match status" value="1"/>
</dbReference>
<dbReference type="Pfam" id="PF13204">
    <property type="entry name" value="Apiosidase"/>
    <property type="match status" value="1"/>
</dbReference>
<keyword evidence="6" id="KW-1185">Reference proteome</keyword>
<dbReference type="InterPro" id="IPR032260">
    <property type="entry name" value="DUF5060"/>
</dbReference>
<comment type="caution">
    <text evidence="5">The sequence shown here is derived from an EMBL/GenBank/DDBJ whole genome shotgun (WGS) entry which is preliminary data.</text>
</comment>
<accession>A0A2V1IIF1</accession>
<dbReference type="InterPro" id="IPR025277">
    <property type="entry name" value="Apiosidase-like_cat_dom"/>
</dbReference>
<dbReference type="GeneID" id="82526787"/>
<dbReference type="Gene3D" id="3.20.20.80">
    <property type="entry name" value="Glycosidases"/>
    <property type="match status" value="1"/>
</dbReference>
<protein>
    <submittedName>
        <fullName evidence="5">DUF5060 domain-containing protein</fullName>
    </submittedName>
</protein>
<reference evidence="6" key="1">
    <citation type="submission" date="2018-02" db="EMBL/GenBank/DDBJ databases">
        <authorList>
            <person name="Clavel T."/>
            <person name="Strowig T."/>
        </authorList>
    </citation>
    <scope>NUCLEOTIDE SEQUENCE [LARGE SCALE GENOMIC DNA]</scope>
    <source>
        <strain evidence="6">DSM 103720</strain>
    </source>
</reference>
<keyword evidence="1" id="KW-0732">Signal</keyword>
<dbReference type="PANTHER" id="PTHR37836:SF2">
    <property type="entry name" value="DUF4038 DOMAIN-CONTAINING PROTEIN"/>
    <property type="match status" value="1"/>
</dbReference>
<dbReference type="SUPFAM" id="SSF51445">
    <property type="entry name" value="(Trans)glycosidases"/>
    <property type="match status" value="1"/>
</dbReference>
<evidence type="ECO:0000313" key="6">
    <source>
        <dbReference type="Proteomes" id="UP000244905"/>
    </source>
</evidence>
<organism evidence="5 6">
    <name type="scientific">Duncaniella muris</name>
    <dbReference type="NCBI Taxonomy" id="2094150"/>
    <lineage>
        <taxon>Bacteria</taxon>
        <taxon>Pseudomonadati</taxon>
        <taxon>Bacteroidota</taxon>
        <taxon>Bacteroidia</taxon>
        <taxon>Bacteroidales</taxon>
        <taxon>Muribaculaceae</taxon>
        <taxon>Duncaniella</taxon>
    </lineage>
</organism>
<dbReference type="Gene3D" id="2.60.40.10">
    <property type="entry name" value="Immunoglobulins"/>
    <property type="match status" value="1"/>
</dbReference>
<evidence type="ECO:0000259" key="4">
    <source>
        <dbReference type="Pfam" id="PF18310"/>
    </source>
</evidence>
<name>A0A2V1IIF1_9BACT</name>
<sequence length="510" mass="58327">MNRIISTAISIICILSGATAAGVSAAPAVEQWKIFELSFRQKAGQHPFDNIDSRCTFINGCDTVKVSAFYDGNDTYKIRFMPHKPGRWTYRTSGNNPKSNLRGSFDCLPASPGNHGPVRVDSLGFAYSDGTAYIPVGTTCYAWTHQPDSLIQLTLETLRNSCFNKIRMCIFPKSYDWNRNEPILYPFEGETGNWDFNRLNPAYFRNIEQCIASLDSLGIEADLIVYHPYDRWGFSKLDKETRDRYMQYVISRFGAFKNVWWSMANEYDFMEAYDTADWQHHLRFFALNDPYGHLRGIHNGVKLYDQNDPYVTHVSIQSSDMANAGNLRSQYRKPVIYDECRYEGNIPWVWGTLSAEEMVQKFWEGFTRGAFVGHGEVILTQPEVGPDRSDEILWWSKGGVLRGKSHDRIRYLKQILADAPSARLTPVEGITGWQNYPTLGAGDDWYLIYFGRDIHCQLLLELPEDKTYRIELIDTWGMTSTVLDGTFSGHSLITLPQLPYMAARLTAVPR</sequence>
<feature type="domain" description="DUF5060" evidence="3">
    <location>
        <begin position="29"/>
        <end position="93"/>
    </location>
</feature>
<dbReference type="RefSeq" id="WP_107032918.1">
    <property type="nucleotide sequence ID" value="NZ_CAPDHO010000003.1"/>
</dbReference>
<dbReference type="Gene3D" id="2.60.40.3950">
    <property type="match status" value="1"/>
</dbReference>